<comment type="catalytic activity">
    <reaction evidence="11 16">
        <text>a 2'-deoxycytidine in DNA + S-adenosyl-L-methionine = a 5-methyl-2'-deoxycytidine in DNA + S-adenosyl-L-homocysteine + H(+)</text>
        <dbReference type="Rhea" id="RHEA:13681"/>
        <dbReference type="Rhea" id="RHEA-COMP:11369"/>
        <dbReference type="Rhea" id="RHEA-COMP:11370"/>
        <dbReference type="ChEBI" id="CHEBI:15378"/>
        <dbReference type="ChEBI" id="CHEBI:57856"/>
        <dbReference type="ChEBI" id="CHEBI:59789"/>
        <dbReference type="ChEBI" id="CHEBI:85452"/>
        <dbReference type="ChEBI" id="CHEBI:85454"/>
        <dbReference type="EC" id="2.1.1.37"/>
    </reaction>
</comment>
<dbReference type="PROSITE" id="PS00094">
    <property type="entry name" value="C5_MTASE_1"/>
    <property type="match status" value="1"/>
</dbReference>
<evidence type="ECO:0000256" key="15">
    <source>
        <dbReference type="RuleBase" id="RU000416"/>
    </source>
</evidence>
<evidence type="ECO:0000313" key="20">
    <source>
        <dbReference type="Proteomes" id="UP000515204"/>
    </source>
</evidence>
<feature type="compositionally biased region" description="Basic residues" evidence="17">
    <location>
        <begin position="900"/>
        <end position="910"/>
    </location>
</feature>
<sequence length="1450" mass="165156">MPPIVSSGSSCSKRITRSRKLADVEEHAAASNGSTKTDQIPSVLDLFAKHMSKKKKLNIDKDTINDTKSPDPHEEKYNNVPDIDVKVGCDKENCNPQMNQDQDQVEEQLEKKIKVEDCKEMVQSKPEINKPVDTVIISRCEYCKQKIDLNLKLYQGHPNGAVEEQVALTNSKFCLFTGDESFVHESDERPQNKLTYFSVYDKNGHLCAFDTGLIEKNVMLYFSGYMKAIYDENSFPDGGIPTKDMGPINEWYVSGFDGGELALIGFNTPFAEYILMEPSEAYAPFMTAIREKIYMSKLVIEFLLDEINPSYEDLLNKLQTSVPPKDLIKFTEDSLLRHAQFICDQVVSFDDSAEIDDTLLITTPCMRSLAKYGGVMLGKRSVVRRAPLRTQKVKQPAWTKATTTKLVSDMFENFFTDQLAKHDDDKKTMGPKRQRCGICENCQQPDCGACASCKDMIKFGGSGRSKQACVRRRCPNMAIQEADDSDLENEEDDALENDENVEKKPKKDFKELKKDIVWIGEDKIVEAQKTYYKSVMVGNERIELNDYVLVEPRNPAIPLHIAKVMYMWENKYGVKQFHANWFRRGTDTILGETADPMEVFLSDDCEDVPFKSVSSKATVIHKKLPENWSELGNMDVNDAIKDIDGKTFFYKMRYTFETGRFEDPLPDPECLRKENSHRFCPACAHLSTLEQYNRPRVCERLEEKSSREVTYGMVKYKGEEYRVGSAVFLQPSAFKFKYMWKHQEVQLPKKQNVNEDLYPEFYRKSSDHLRIKGSNLFTPEPFHIGYINAIYATTNNVLVSPSDIYIRVNRMYRPENTHRDSTLMEQADINMVYWSDEVFNVRFTEVAGKCYLMHSENLSESVEDWTVRGPYRFYFTEAYNAEEKTFDEPPYNVVNMGKSGKGKGKGKQKKKTEETESKPVIDKPVDYPAITRRLRTLDIFAGCGGLSAGLHEAGVAQTLWAIEKDEPAAYAYRLNYPNATVFSTDCNNLLQRVMQGELMDESGQRYPQKGEVELLCGGPPCQGFSGMNRFNFRQYSLFKNSLVVSCLSYLDYYRPKFFVMENVRTFASFKRSMVLKLTLCCLVRMGYQCTFGVLQAGNYGVPQTRRRLIILAAAPGEKLPNYPEPTHVFTKRCCRLSVIVDNRKYSTNCSWVQSAPYRTISVKDAMSDLPTIKNGWNQEEMPYGSEPLSHFQRKMRGTMKQYQPMLRDHICKEMAPLVEARIAHIPTASGSDWRDLPNIVLQLSDLTVTKKLEYLYDDKRAGRSSTGALRGVCSCSTGRPCDSTDKQFNTLIPWCLPHTGNRHTHWSGLYGRLEWDGFFSTTITNPEPMGKQGRVLHPVQTRVVGVRECARSQGFRDSFRFYGTILDKHRQVGNAVPPPLGAAIGYEIRKCICNETLVPLQVKPEAAAMETETPVEEGEVCENLRESVPDNEASTSSGKRETAASSSRST</sequence>
<dbReference type="GO" id="GO:0003886">
    <property type="term" value="F:DNA (cytosine-5-)-methyltransferase activity"/>
    <property type="evidence" value="ECO:0007669"/>
    <property type="project" value="UniProtKB-UniRule"/>
</dbReference>
<feature type="region of interest" description="Disordered" evidence="17">
    <location>
        <begin position="1"/>
        <end position="40"/>
    </location>
</feature>
<feature type="region of interest" description="Disordered" evidence="17">
    <location>
        <begin position="1408"/>
        <end position="1450"/>
    </location>
</feature>
<feature type="region of interest" description="Disordered" evidence="17">
    <location>
        <begin position="55"/>
        <end position="79"/>
    </location>
</feature>
<dbReference type="Proteomes" id="UP000515204">
    <property type="component" value="Unplaced"/>
</dbReference>
<dbReference type="PROSITE" id="PS51038">
    <property type="entry name" value="BAH"/>
    <property type="match status" value="2"/>
</dbReference>
<dbReference type="CDD" id="cd04760">
    <property type="entry name" value="BAH_Dnmt1_I"/>
    <property type="match status" value="1"/>
</dbReference>
<dbReference type="PRINTS" id="PR00105">
    <property type="entry name" value="C5METTRFRASE"/>
</dbReference>
<dbReference type="Pfam" id="PF12047">
    <property type="entry name" value="DNMT1-RFD"/>
    <property type="match status" value="1"/>
</dbReference>
<feature type="region of interest" description="Disordered" evidence="17">
    <location>
        <begin position="481"/>
        <end position="502"/>
    </location>
</feature>
<dbReference type="InterPro" id="IPR001025">
    <property type="entry name" value="BAH_dom"/>
</dbReference>
<feature type="region of interest" description="Disordered" evidence="17">
    <location>
        <begin position="892"/>
        <end position="918"/>
    </location>
</feature>
<evidence type="ECO:0000256" key="7">
    <source>
        <dbReference type="ARBA" id="ARBA00022771"/>
    </source>
</evidence>
<dbReference type="PANTHER" id="PTHR10629">
    <property type="entry name" value="CYTOSINE-SPECIFIC METHYLTRANSFERASE"/>
    <property type="match status" value="1"/>
</dbReference>
<feature type="domain" description="BAH" evidence="18">
    <location>
        <begin position="540"/>
        <end position="665"/>
    </location>
</feature>
<dbReference type="KEGG" id="dqu:106742251"/>
<keyword evidence="9 11" id="KW-0238">DNA-binding</keyword>
<feature type="compositionally biased region" description="Polar residues" evidence="17">
    <location>
        <begin position="1"/>
        <end position="13"/>
    </location>
</feature>
<keyword evidence="6" id="KW-0677">Repeat</keyword>
<feature type="domain" description="CXXC-type" evidence="19">
    <location>
        <begin position="429"/>
        <end position="475"/>
    </location>
</feature>
<evidence type="ECO:0000256" key="13">
    <source>
        <dbReference type="PROSITE-ProRule" id="PRU00509"/>
    </source>
</evidence>
<dbReference type="InterPro" id="IPR001525">
    <property type="entry name" value="C5_MeTfrase"/>
</dbReference>
<dbReference type="InterPro" id="IPR031303">
    <property type="entry name" value="C5_meth_CS"/>
</dbReference>
<evidence type="ECO:0000256" key="14">
    <source>
        <dbReference type="PROSITE-ProRule" id="PRU01016"/>
    </source>
</evidence>
<dbReference type="Gene3D" id="1.10.10.2230">
    <property type="match status" value="1"/>
</dbReference>
<keyword evidence="4 11" id="KW-0949">S-adenosyl-L-methionine</keyword>
<dbReference type="GO" id="GO:0032259">
    <property type="term" value="P:methylation"/>
    <property type="evidence" value="ECO:0007669"/>
    <property type="project" value="UniProtKB-KW"/>
</dbReference>
<keyword evidence="20" id="KW-1185">Reference proteome</keyword>
<evidence type="ECO:0000259" key="18">
    <source>
        <dbReference type="PROSITE" id="PS51038"/>
    </source>
</evidence>
<keyword evidence="5" id="KW-0479">Metal-binding</keyword>
<dbReference type="PROSITE" id="PS51058">
    <property type="entry name" value="ZF_CXXC"/>
    <property type="match status" value="1"/>
</dbReference>
<dbReference type="PROSITE" id="PS00095">
    <property type="entry name" value="C5_MTASE_2"/>
    <property type="match status" value="1"/>
</dbReference>
<name>A0A6P3WWH2_DINQU</name>
<feature type="domain" description="BAH" evidence="18">
    <location>
        <begin position="761"/>
        <end position="890"/>
    </location>
</feature>
<feature type="compositionally biased region" description="Polar residues" evidence="17">
    <location>
        <begin position="1432"/>
        <end position="1450"/>
    </location>
</feature>
<dbReference type="NCBIfam" id="TIGR00675">
    <property type="entry name" value="dcm"/>
    <property type="match status" value="1"/>
</dbReference>
<dbReference type="GO" id="GO:0008270">
    <property type="term" value="F:zinc ion binding"/>
    <property type="evidence" value="ECO:0007669"/>
    <property type="project" value="UniProtKB-KW"/>
</dbReference>
<keyword evidence="3 11" id="KW-0808">Transferase</keyword>
<evidence type="ECO:0000256" key="1">
    <source>
        <dbReference type="ARBA" id="ARBA00004123"/>
    </source>
</evidence>
<dbReference type="PANTHER" id="PTHR10629:SF52">
    <property type="entry name" value="DNA (CYTOSINE-5)-METHYLTRANSFERASE 1"/>
    <property type="match status" value="1"/>
</dbReference>
<dbReference type="OrthoDB" id="5376140at2759"/>
<dbReference type="RefSeq" id="XP_014470488.1">
    <property type="nucleotide sequence ID" value="XM_014615002.1"/>
</dbReference>
<dbReference type="InterPro" id="IPR050390">
    <property type="entry name" value="C5-Methyltransferase"/>
</dbReference>
<dbReference type="SUPFAM" id="SSF53335">
    <property type="entry name" value="S-adenosyl-L-methionine-dependent methyltransferases"/>
    <property type="match status" value="1"/>
</dbReference>
<evidence type="ECO:0000256" key="6">
    <source>
        <dbReference type="ARBA" id="ARBA00022737"/>
    </source>
</evidence>
<dbReference type="FunFam" id="3.90.120.10:FF:000001">
    <property type="entry name" value="DNA (cytosine-5)-methyltransferase"/>
    <property type="match status" value="1"/>
</dbReference>
<feature type="active site" evidence="12 14">
    <location>
        <position position="1021"/>
    </location>
</feature>
<evidence type="ECO:0000259" key="19">
    <source>
        <dbReference type="PROSITE" id="PS51058"/>
    </source>
</evidence>
<gene>
    <name evidence="21" type="primary">LOC106742251</name>
</gene>
<comment type="similarity">
    <text evidence="11 14 15">Belongs to the class I-like SAM-binding methyltransferase superfamily. C5-methyltransferase family.</text>
</comment>
<evidence type="ECO:0000256" key="5">
    <source>
        <dbReference type="ARBA" id="ARBA00022723"/>
    </source>
</evidence>
<feature type="compositionally biased region" description="Acidic residues" evidence="17">
    <location>
        <begin position="481"/>
        <end position="499"/>
    </location>
</feature>
<evidence type="ECO:0000256" key="10">
    <source>
        <dbReference type="ARBA" id="ARBA00023242"/>
    </source>
</evidence>
<dbReference type="CTD" id="100122029"/>
<dbReference type="GO" id="GO:0003677">
    <property type="term" value="F:DNA binding"/>
    <property type="evidence" value="ECO:0007669"/>
    <property type="project" value="UniProtKB-KW"/>
</dbReference>
<evidence type="ECO:0000256" key="12">
    <source>
        <dbReference type="PIRSR" id="PIRSR037404-1"/>
    </source>
</evidence>
<dbReference type="Pfam" id="PF00145">
    <property type="entry name" value="DNA_methylase"/>
    <property type="match status" value="1"/>
</dbReference>
<dbReference type="Gene3D" id="3.40.50.150">
    <property type="entry name" value="Vaccinia Virus protein VP39"/>
    <property type="match status" value="1"/>
</dbReference>
<dbReference type="FunFam" id="3.40.50.150:FF:000036">
    <property type="entry name" value="DNA (cytosine-5)-methyltransferase"/>
    <property type="match status" value="1"/>
</dbReference>
<dbReference type="GO" id="GO:0006346">
    <property type="term" value="P:DNA methylation-dependent constitutive heterochromatin formation"/>
    <property type="evidence" value="ECO:0007669"/>
    <property type="project" value="InterPro"/>
</dbReference>
<dbReference type="PIRSF" id="PIRSF037404">
    <property type="entry name" value="DNMT1"/>
    <property type="match status" value="1"/>
</dbReference>
<evidence type="ECO:0000256" key="2">
    <source>
        <dbReference type="ARBA" id="ARBA00022603"/>
    </source>
</evidence>
<evidence type="ECO:0000256" key="8">
    <source>
        <dbReference type="ARBA" id="ARBA00022833"/>
    </source>
</evidence>
<feature type="compositionally biased region" description="Basic and acidic residues" evidence="17">
    <location>
        <begin position="57"/>
        <end position="79"/>
    </location>
</feature>
<organism evidence="20 21">
    <name type="scientific">Dinoponera quadriceps</name>
    <name type="common">South American ant</name>
    <dbReference type="NCBI Taxonomy" id="609295"/>
    <lineage>
        <taxon>Eukaryota</taxon>
        <taxon>Metazoa</taxon>
        <taxon>Ecdysozoa</taxon>
        <taxon>Arthropoda</taxon>
        <taxon>Hexapoda</taxon>
        <taxon>Insecta</taxon>
        <taxon>Pterygota</taxon>
        <taxon>Neoptera</taxon>
        <taxon>Endopterygota</taxon>
        <taxon>Hymenoptera</taxon>
        <taxon>Apocrita</taxon>
        <taxon>Aculeata</taxon>
        <taxon>Formicoidea</taxon>
        <taxon>Formicidae</taxon>
        <taxon>Ponerinae</taxon>
        <taxon>Ponerini</taxon>
        <taxon>Dinoponera</taxon>
    </lineage>
</organism>
<dbReference type="PROSITE" id="PS51679">
    <property type="entry name" value="SAM_MT_C5"/>
    <property type="match status" value="1"/>
</dbReference>
<keyword evidence="10 11" id="KW-0539">Nucleus</keyword>
<evidence type="ECO:0000256" key="3">
    <source>
        <dbReference type="ARBA" id="ARBA00022679"/>
    </source>
</evidence>
<dbReference type="Pfam" id="PF02008">
    <property type="entry name" value="zf-CXXC"/>
    <property type="match status" value="1"/>
</dbReference>
<evidence type="ECO:0000313" key="21">
    <source>
        <dbReference type="RefSeq" id="XP_014470488.1"/>
    </source>
</evidence>
<evidence type="ECO:0000256" key="4">
    <source>
        <dbReference type="ARBA" id="ARBA00022691"/>
    </source>
</evidence>
<dbReference type="EC" id="2.1.1.37" evidence="11"/>
<dbReference type="InterPro" id="IPR029063">
    <property type="entry name" value="SAM-dependent_MTases_sf"/>
</dbReference>
<proteinExistence type="inferred from homology"/>
<dbReference type="InterPro" id="IPR043151">
    <property type="entry name" value="BAH_sf"/>
</dbReference>
<dbReference type="SMART" id="SM00439">
    <property type="entry name" value="BAH"/>
    <property type="match status" value="2"/>
</dbReference>
<protein>
    <recommendedName>
        <fullName evidence="11">DNA (cytosine-5)-methyltransferase</fullName>
        <ecNumber evidence="11">2.1.1.37</ecNumber>
    </recommendedName>
</protein>
<evidence type="ECO:0000256" key="17">
    <source>
        <dbReference type="SAM" id="MobiDB-lite"/>
    </source>
</evidence>
<keyword evidence="7 13" id="KW-0863">Zinc-finger</keyword>
<evidence type="ECO:0000256" key="9">
    <source>
        <dbReference type="ARBA" id="ARBA00023125"/>
    </source>
</evidence>
<feature type="compositionally biased region" description="Polar residues" evidence="17">
    <location>
        <begin position="31"/>
        <end position="40"/>
    </location>
</feature>
<reference evidence="21" key="1">
    <citation type="submission" date="2025-08" db="UniProtKB">
        <authorList>
            <consortium name="RefSeq"/>
        </authorList>
    </citation>
    <scope>IDENTIFICATION</scope>
</reference>
<dbReference type="GO" id="GO:0044027">
    <property type="term" value="P:negative regulation of gene expression via chromosomal CpG island methylation"/>
    <property type="evidence" value="ECO:0007669"/>
    <property type="project" value="TreeGrafter"/>
</dbReference>
<accession>A0A6P3WWH2</accession>
<dbReference type="Gene3D" id="3.90.120.10">
    <property type="entry name" value="DNA Methylase, subunit A, domain 2"/>
    <property type="match status" value="1"/>
</dbReference>
<keyword evidence="2 11" id="KW-0489">Methyltransferase</keyword>
<keyword evidence="8" id="KW-0862">Zinc</keyword>
<dbReference type="GO" id="GO:0003682">
    <property type="term" value="F:chromatin binding"/>
    <property type="evidence" value="ECO:0007669"/>
    <property type="project" value="UniProtKB-UniRule"/>
</dbReference>
<dbReference type="Pfam" id="PF01426">
    <property type="entry name" value="BAH"/>
    <property type="match status" value="2"/>
</dbReference>
<evidence type="ECO:0000256" key="16">
    <source>
        <dbReference type="RuleBase" id="RU000417"/>
    </source>
</evidence>
<dbReference type="GeneID" id="106742251"/>
<comment type="subcellular location">
    <subcellularLocation>
        <location evidence="1 11">Nucleus</location>
    </subcellularLocation>
</comment>
<dbReference type="InterPro" id="IPR018117">
    <property type="entry name" value="C5_DNA_meth_AS"/>
</dbReference>
<dbReference type="Gene3D" id="2.30.30.490">
    <property type="match status" value="2"/>
</dbReference>
<dbReference type="GO" id="GO:0005634">
    <property type="term" value="C:nucleus"/>
    <property type="evidence" value="ECO:0007669"/>
    <property type="project" value="UniProtKB-SubCell"/>
</dbReference>
<evidence type="ECO:0000256" key="11">
    <source>
        <dbReference type="PIRNR" id="PIRNR037404"/>
    </source>
</evidence>
<dbReference type="InterPro" id="IPR002857">
    <property type="entry name" value="Znf_CXXC"/>
</dbReference>
<dbReference type="InterPro" id="IPR022702">
    <property type="entry name" value="Cytosine_MeTrfase1_RFD"/>
</dbReference>